<evidence type="ECO:0008006" key="5">
    <source>
        <dbReference type="Google" id="ProtNLM"/>
    </source>
</evidence>
<protein>
    <recommendedName>
        <fullName evidence="5">Enoyl-CoA hydratase</fullName>
    </recommendedName>
</protein>
<accession>A0A1B9AAJ6</accession>
<dbReference type="Pfam" id="PF00378">
    <property type="entry name" value="ECH_1"/>
    <property type="match status" value="1"/>
</dbReference>
<dbReference type="InterPro" id="IPR029045">
    <property type="entry name" value="ClpP/crotonase-like_dom_sf"/>
</dbReference>
<comment type="caution">
    <text evidence="3">The sequence shown here is derived from an EMBL/GenBank/DDBJ whole genome shotgun (WGS) entry which is preliminary data.</text>
</comment>
<dbReference type="CDD" id="cd06558">
    <property type="entry name" value="crotonase-like"/>
    <property type="match status" value="1"/>
</dbReference>
<dbReference type="InterPro" id="IPR001753">
    <property type="entry name" value="Enoyl-CoA_hydra/iso"/>
</dbReference>
<dbReference type="SUPFAM" id="SSF52096">
    <property type="entry name" value="ClpP/crotonase"/>
    <property type="match status" value="1"/>
</dbReference>
<dbReference type="PROSITE" id="PS00166">
    <property type="entry name" value="ENOYL_COA_HYDRATASE"/>
    <property type="match status" value="1"/>
</dbReference>
<reference evidence="4" key="1">
    <citation type="submission" date="2016-05" db="EMBL/GenBank/DDBJ databases">
        <authorList>
            <person name="Liu B."/>
            <person name="Wang J."/>
            <person name="Zhu Y."/>
            <person name="Liu G."/>
            <person name="Chen Q."/>
            <person name="Chen Z."/>
            <person name="Lan J."/>
            <person name="Che J."/>
            <person name="Ge C."/>
            <person name="Shi H."/>
            <person name="Pan Z."/>
            <person name="Liu X."/>
        </authorList>
    </citation>
    <scope>NUCLEOTIDE SEQUENCE [LARGE SCALE GENOMIC DNA]</scope>
    <source>
        <strain evidence="4">FJAT-27215</strain>
    </source>
</reference>
<organism evidence="3 4">
    <name type="scientific">Pseudobacillus wudalianchiensis</name>
    <dbReference type="NCBI Taxonomy" id="1743143"/>
    <lineage>
        <taxon>Bacteria</taxon>
        <taxon>Bacillati</taxon>
        <taxon>Bacillota</taxon>
        <taxon>Bacilli</taxon>
        <taxon>Bacillales</taxon>
        <taxon>Bacillaceae</taxon>
        <taxon>Pseudobacillus</taxon>
    </lineage>
</organism>
<dbReference type="EMBL" id="MAYT01000032">
    <property type="protein sequence ID" value="OCA80865.1"/>
    <property type="molecule type" value="Genomic_DNA"/>
</dbReference>
<dbReference type="Proteomes" id="UP000092578">
    <property type="component" value="Unassembled WGS sequence"/>
</dbReference>
<dbReference type="Gene3D" id="3.90.226.10">
    <property type="entry name" value="2-enoyl-CoA Hydratase, Chain A, domain 1"/>
    <property type="match status" value="1"/>
</dbReference>
<gene>
    <name evidence="3" type="ORF">A8F95_17300</name>
</gene>
<dbReference type="PANTHER" id="PTHR11941:SF54">
    <property type="entry name" value="ENOYL-COA HYDRATASE, MITOCHONDRIAL"/>
    <property type="match status" value="1"/>
</dbReference>
<evidence type="ECO:0000313" key="3">
    <source>
        <dbReference type="EMBL" id="OCA80865.1"/>
    </source>
</evidence>
<sequence>MNHFKFIKFKIEEKVAFLTLNRPPVNILNIEMMNEISEALISIRKREDLHALVIQAEGKAFSAGAAVEDHIGDKAEPMLHAFHKMFHLLVEIPCPTVAVVEGAALGGGCELAVFCDIVYATERAKFGQPEINLGLFPPVSVAVFPWLTGFNRTMELLLTGDTIDAQKACEWGLVNRIVSHEELEAAVEQLLNNLRSKSALALSLTRKAVREAMASSFAASIGKVEQIYFRDLLPSEDAQEGLHSFVEKREPVWKNS</sequence>
<dbReference type="PANTHER" id="PTHR11941">
    <property type="entry name" value="ENOYL-COA HYDRATASE-RELATED"/>
    <property type="match status" value="1"/>
</dbReference>
<dbReference type="RefSeq" id="WP_065412311.1">
    <property type="nucleotide sequence ID" value="NZ_MAYT01000032.1"/>
</dbReference>
<dbReference type="GO" id="GO:0006635">
    <property type="term" value="P:fatty acid beta-oxidation"/>
    <property type="evidence" value="ECO:0007669"/>
    <property type="project" value="TreeGrafter"/>
</dbReference>
<evidence type="ECO:0000256" key="2">
    <source>
        <dbReference type="RuleBase" id="RU003707"/>
    </source>
</evidence>
<name>A0A1B9AAJ6_9BACI</name>
<dbReference type="AlphaFoldDB" id="A0A1B9AAJ6"/>
<proteinExistence type="inferred from homology"/>
<dbReference type="GO" id="GO:0003824">
    <property type="term" value="F:catalytic activity"/>
    <property type="evidence" value="ECO:0007669"/>
    <property type="project" value="InterPro"/>
</dbReference>
<keyword evidence="4" id="KW-1185">Reference proteome</keyword>
<dbReference type="InterPro" id="IPR018376">
    <property type="entry name" value="Enoyl-CoA_hyd/isom_CS"/>
</dbReference>
<comment type="similarity">
    <text evidence="1 2">Belongs to the enoyl-CoA hydratase/isomerase family.</text>
</comment>
<evidence type="ECO:0000256" key="1">
    <source>
        <dbReference type="ARBA" id="ARBA00005254"/>
    </source>
</evidence>
<evidence type="ECO:0000313" key="4">
    <source>
        <dbReference type="Proteomes" id="UP000092578"/>
    </source>
</evidence>